<dbReference type="PANTHER" id="PTHR20883">
    <property type="entry name" value="PHYTANOYL-COA DIOXYGENASE DOMAIN CONTAINING 1"/>
    <property type="match status" value="1"/>
</dbReference>
<keyword evidence="1" id="KW-0560">Oxidoreductase</keyword>
<dbReference type="SUPFAM" id="SSF51197">
    <property type="entry name" value="Clavaminate synthase-like"/>
    <property type="match status" value="1"/>
</dbReference>
<evidence type="ECO:0000313" key="1">
    <source>
        <dbReference type="EMBL" id="MBD3664739.1"/>
    </source>
</evidence>
<dbReference type="Gene3D" id="2.60.120.620">
    <property type="entry name" value="q2cbj1_9rhob like domain"/>
    <property type="match status" value="1"/>
</dbReference>
<keyword evidence="1" id="KW-0223">Dioxygenase</keyword>
<gene>
    <name evidence="1" type="ORF">H9Q16_12465</name>
</gene>
<dbReference type="Pfam" id="PF05721">
    <property type="entry name" value="PhyH"/>
    <property type="match status" value="1"/>
</dbReference>
<dbReference type="EMBL" id="JACTAG010000002">
    <property type="protein sequence ID" value="MBD3664739.1"/>
    <property type="molecule type" value="Genomic_DNA"/>
</dbReference>
<keyword evidence="2" id="KW-1185">Reference proteome</keyword>
<dbReference type="Proteomes" id="UP000635142">
    <property type="component" value="Unassembled WGS sequence"/>
</dbReference>
<reference evidence="1" key="1">
    <citation type="submission" date="2020-08" db="EMBL/GenBank/DDBJ databases">
        <title>Sulfitobacter aestuariivivens sp. nov., isolated from a tidal flat.</title>
        <authorList>
            <person name="Park S."/>
            <person name="Yoon J.-H."/>
        </authorList>
    </citation>
    <scope>NUCLEOTIDE SEQUENCE</scope>
    <source>
        <strain evidence="1">TSTF-M16</strain>
    </source>
</reference>
<protein>
    <submittedName>
        <fullName evidence="1">Phytanoyl-CoA dioxygenase family protein</fullName>
    </submittedName>
</protein>
<organism evidence="1 2">
    <name type="scientific">Sulfitobacter aestuariivivens</name>
    <dbReference type="NCBI Taxonomy" id="2766981"/>
    <lineage>
        <taxon>Bacteria</taxon>
        <taxon>Pseudomonadati</taxon>
        <taxon>Pseudomonadota</taxon>
        <taxon>Alphaproteobacteria</taxon>
        <taxon>Rhodobacterales</taxon>
        <taxon>Roseobacteraceae</taxon>
        <taxon>Sulfitobacter</taxon>
    </lineage>
</organism>
<evidence type="ECO:0000313" key="2">
    <source>
        <dbReference type="Proteomes" id="UP000635142"/>
    </source>
</evidence>
<accession>A0A927D6K1</accession>
<comment type="caution">
    <text evidence="1">The sequence shown here is derived from an EMBL/GenBank/DDBJ whole genome shotgun (WGS) entry which is preliminary data.</text>
</comment>
<dbReference type="GO" id="GO:0016706">
    <property type="term" value="F:2-oxoglutarate-dependent dioxygenase activity"/>
    <property type="evidence" value="ECO:0007669"/>
    <property type="project" value="UniProtKB-ARBA"/>
</dbReference>
<dbReference type="GO" id="GO:0005506">
    <property type="term" value="F:iron ion binding"/>
    <property type="evidence" value="ECO:0007669"/>
    <property type="project" value="UniProtKB-ARBA"/>
</dbReference>
<dbReference type="AlphaFoldDB" id="A0A927D6K1"/>
<dbReference type="PANTHER" id="PTHR20883:SF47">
    <property type="entry name" value="PHYTANOYL-COA DIOXYGENASE"/>
    <property type="match status" value="1"/>
</dbReference>
<sequence>MAYTPIRDITAAEIETFQTDGVVCLRGFFDAETVRTLQDMAEENTRNPSPMAVDATREGKGRFFGDTFVWDHHPPLRQFIFDSPAADMAGRILQSDKVNVIFDQFLIKEPGTSTPTLWHHDQTYWPVAGDQVATMWIALDPVTAATGAVEYIKGSHRWGQRFKAVSFKDQDLYKEDLPEVPDIDANRDRYDFVQYELEPGDCTLHHGLTLHGAPGNSSTTQKRRAYIIRWAGDDVTYDPRPNLQPMLRDPGIAVGGPLDCDLFPVVRAG</sequence>
<proteinExistence type="predicted"/>
<name>A0A927D6K1_9RHOB</name>
<dbReference type="InterPro" id="IPR008775">
    <property type="entry name" value="Phytyl_CoA_dOase-like"/>
</dbReference>
<dbReference type="RefSeq" id="WP_191075757.1">
    <property type="nucleotide sequence ID" value="NZ_JACTAG010000002.1"/>
</dbReference>